<dbReference type="InterPro" id="IPR036412">
    <property type="entry name" value="HAD-like_sf"/>
</dbReference>
<name>A0A1L7CSK2_9CORY</name>
<dbReference type="InterPro" id="IPR023198">
    <property type="entry name" value="PGP-like_dom2"/>
</dbReference>
<keyword evidence="2" id="KW-1185">Reference proteome</keyword>
<dbReference type="PRINTS" id="PR00413">
    <property type="entry name" value="HADHALOGNASE"/>
</dbReference>
<dbReference type="InterPro" id="IPR023214">
    <property type="entry name" value="HAD_sf"/>
</dbReference>
<accession>A0A1L7CSK2</accession>
<gene>
    <name evidence="1" type="ORF">CFRA_05770</name>
</gene>
<dbReference type="EMBL" id="CP009247">
    <property type="protein sequence ID" value="APT88832.1"/>
    <property type="molecule type" value="Genomic_DNA"/>
</dbReference>
<dbReference type="Proteomes" id="UP000185434">
    <property type="component" value="Chromosome"/>
</dbReference>
<dbReference type="NCBIfam" id="TIGR01509">
    <property type="entry name" value="HAD-SF-IA-v3"/>
    <property type="match status" value="1"/>
</dbReference>
<dbReference type="SFLD" id="SFLDS00003">
    <property type="entry name" value="Haloacid_Dehalogenase"/>
    <property type="match status" value="1"/>
</dbReference>
<dbReference type="SFLD" id="SFLDG01129">
    <property type="entry name" value="C1.5:_HAD__Beta-PGM__Phosphata"/>
    <property type="match status" value="1"/>
</dbReference>
<proteinExistence type="predicted"/>
<dbReference type="STRING" id="1437875.CFRA_05770"/>
<dbReference type="PANTHER" id="PTHR18901:SF38">
    <property type="entry name" value="PSEUDOURIDINE-5'-PHOSPHATASE"/>
    <property type="match status" value="1"/>
</dbReference>
<protein>
    <submittedName>
        <fullName evidence="1">Phosphatase</fullName>
    </submittedName>
</protein>
<organism evidence="1 2">
    <name type="scientific">Corynebacterium frankenforstense DSM 45800</name>
    <dbReference type="NCBI Taxonomy" id="1437875"/>
    <lineage>
        <taxon>Bacteria</taxon>
        <taxon>Bacillati</taxon>
        <taxon>Actinomycetota</taxon>
        <taxon>Actinomycetes</taxon>
        <taxon>Mycobacteriales</taxon>
        <taxon>Corynebacteriaceae</taxon>
        <taxon>Corynebacterium</taxon>
    </lineage>
</organism>
<dbReference type="InterPro" id="IPR006439">
    <property type="entry name" value="HAD-SF_hydro_IA"/>
</dbReference>
<dbReference type="Gene3D" id="1.10.150.240">
    <property type="entry name" value="Putative phosphatase, domain 2"/>
    <property type="match status" value="1"/>
</dbReference>
<dbReference type="Pfam" id="PF00702">
    <property type="entry name" value="Hydrolase"/>
    <property type="match status" value="1"/>
</dbReference>
<dbReference type="Gene3D" id="3.40.50.1000">
    <property type="entry name" value="HAD superfamily/HAD-like"/>
    <property type="match status" value="1"/>
</dbReference>
<dbReference type="NCBIfam" id="TIGR01549">
    <property type="entry name" value="HAD-SF-IA-v1"/>
    <property type="match status" value="1"/>
</dbReference>
<dbReference type="KEGG" id="cfk:CFRA_05770"/>
<evidence type="ECO:0000313" key="1">
    <source>
        <dbReference type="EMBL" id="APT88832.1"/>
    </source>
</evidence>
<dbReference type="CDD" id="cd07505">
    <property type="entry name" value="HAD_BPGM-like"/>
    <property type="match status" value="1"/>
</dbReference>
<reference evidence="1 2" key="1">
    <citation type="submission" date="2014-08" db="EMBL/GenBank/DDBJ databases">
        <title>Complete genome sequence of Corynebacterium frankenforstense ST18(T) (=DSM 45800(T)), isolated from raw cow milk.</title>
        <authorList>
            <person name="Ruckert C."/>
            <person name="Albersmeier A."/>
            <person name="Winkler A."/>
            <person name="Lipski A."/>
            <person name="Kalinowski J."/>
        </authorList>
    </citation>
    <scope>NUCLEOTIDE SEQUENCE [LARGE SCALE GENOMIC DNA]</scope>
    <source>
        <strain evidence="1 2">ST18</strain>
    </source>
</reference>
<sequence length="235" mass="25088">MAASTGRTPAAVFFDMDGTMVDSEPLWGIATFELSEKLGRRLTPELRQATIGGSFPNTLRICAEHAGVTVDEATADRLREEMFARVADLFRERLEPKPGVRDLLGDLRSAGVPAVVTTNTVRPLADLAIDAVGRDFFADAVTGDQVARYKPAPDMFLEAARRTGNSPVDCVVFEDSLAGMSGALEAGCVVIGLPEDPDQVPQPGAADLGELNGERSFVGVDAHRVGVWFDRLSGV</sequence>
<evidence type="ECO:0000313" key="2">
    <source>
        <dbReference type="Proteomes" id="UP000185434"/>
    </source>
</evidence>
<dbReference type="RefSeq" id="WP_075663819.1">
    <property type="nucleotide sequence ID" value="NZ_CP009247.1"/>
</dbReference>
<dbReference type="AlphaFoldDB" id="A0A1L7CSK2"/>
<dbReference type="PANTHER" id="PTHR18901">
    <property type="entry name" value="2-DEOXYGLUCOSE-6-PHOSPHATE PHOSPHATASE 2"/>
    <property type="match status" value="1"/>
</dbReference>
<dbReference type="SUPFAM" id="SSF56784">
    <property type="entry name" value="HAD-like"/>
    <property type="match status" value="1"/>
</dbReference>